<feature type="domain" description="Glutamate--cysteine ligase" evidence="9">
    <location>
        <begin position="9"/>
        <end position="383"/>
    </location>
</feature>
<proteinExistence type="inferred from homology"/>
<evidence type="ECO:0000313" key="10">
    <source>
        <dbReference type="EMBL" id="PJE80727.1"/>
    </source>
</evidence>
<dbReference type="GO" id="GO:0006750">
    <property type="term" value="P:glutathione biosynthetic process"/>
    <property type="evidence" value="ECO:0007669"/>
    <property type="project" value="UniProtKB-KW"/>
</dbReference>
<dbReference type="InterPro" id="IPR014746">
    <property type="entry name" value="Gln_synth/guanido_kin_cat_dom"/>
</dbReference>
<gene>
    <name evidence="10" type="primary">gshA</name>
    <name evidence="10" type="ORF">CI610_00277</name>
</gene>
<dbReference type="Gene3D" id="3.30.590.20">
    <property type="match status" value="1"/>
</dbReference>
<dbReference type="GO" id="GO:0046872">
    <property type="term" value="F:metal ion binding"/>
    <property type="evidence" value="ECO:0007669"/>
    <property type="project" value="TreeGrafter"/>
</dbReference>
<evidence type="ECO:0000256" key="5">
    <source>
        <dbReference type="ARBA" id="ARBA00022741"/>
    </source>
</evidence>
<protein>
    <recommendedName>
        <fullName evidence="2">glutamate--cysteine ligase</fullName>
        <ecNumber evidence="2">6.3.2.2</ecNumber>
    </recommendedName>
</protein>
<reference evidence="10" key="1">
    <citation type="journal article" date="2017" name="Appl. Environ. Microbiol.">
        <title>Molecular characterization of an Endozoicomonas-like organism causing infection in king scallop Pecten maximus L.</title>
        <authorList>
            <person name="Cano I."/>
            <person name="van Aerle R."/>
            <person name="Ross S."/>
            <person name="Verner-Jeffreys D.W."/>
            <person name="Paley R.K."/>
            <person name="Rimmer G."/>
            <person name="Ryder D."/>
            <person name="Hooper P."/>
            <person name="Stone D."/>
            <person name="Feist S.W."/>
        </authorList>
    </citation>
    <scope>NUCLEOTIDE SEQUENCE</scope>
</reference>
<evidence type="ECO:0000256" key="7">
    <source>
        <dbReference type="ARBA" id="ARBA00048819"/>
    </source>
</evidence>
<keyword evidence="3 10" id="KW-0436">Ligase</keyword>
<keyword evidence="4" id="KW-0317">Glutathione biosynthesis</keyword>
<evidence type="ECO:0000256" key="2">
    <source>
        <dbReference type="ARBA" id="ARBA00012220"/>
    </source>
</evidence>
<comment type="catalytic activity">
    <reaction evidence="7">
        <text>L-cysteine + L-glutamate + ATP = gamma-L-glutamyl-L-cysteine + ADP + phosphate + H(+)</text>
        <dbReference type="Rhea" id="RHEA:13285"/>
        <dbReference type="ChEBI" id="CHEBI:15378"/>
        <dbReference type="ChEBI" id="CHEBI:29985"/>
        <dbReference type="ChEBI" id="CHEBI:30616"/>
        <dbReference type="ChEBI" id="CHEBI:35235"/>
        <dbReference type="ChEBI" id="CHEBI:43474"/>
        <dbReference type="ChEBI" id="CHEBI:58173"/>
        <dbReference type="ChEBI" id="CHEBI:456216"/>
        <dbReference type="EC" id="6.3.2.2"/>
    </reaction>
</comment>
<name>A0A2H9TC07_9ZZZZ</name>
<keyword evidence="6" id="KW-0067">ATP-binding</keyword>
<dbReference type="EC" id="6.3.2.2" evidence="2"/>
<evidence type="ECO:0000256" key="6">
    <source>
        <dbReference type="ARBA" id="ARBA00022840"/>
    </source>
</evidence>
<evidence type="ECO:0000256" key="1">
    <source>
        <dbReference type="ARBA" id="ARBA00005006"/>
    </source>
</evidence>
<dbReference type="AlphaFoldDB" id="A0A2H9TC07"/>
<dbReference type="Pfam" id="PF04262">
    <property type="entry name" value="Glu_cys_ligase"/>
    <property type="match status" value="1"/>
</dbReference>
<evidence type="ECO:0000256" key="3">
    <source>
        <dbReference type="ARBA" id="ARBA00022598"/>
    </source>
</evidence>
<dbReference type="SUPFAM" id="SSF55931">
    <property type="entry name" value="Glutamine synthetase/guanido kinase"/>
    <property type="match status" value="1"/>
</dbReference>
<sequence length="527" mass="61070">MTNHYQNRLKLLSETHHRTLLGSIHHGIEKEGLRVTPTGQLSQKSHPKKLGKALTHPYITTDFSEALMEFITPVHRNLDDTFAFLNELHCFASHYLDEEFIWSGSMPCTLDGETSIPIACYGHSNTGRMKSIYREGLAHRYGKAMQTIAGIHYNFSLPPEFWQIIWPDQNENHGNDQERQSRGYFALIRNFKRYAWLLMYLFGASPAVSTSFFMDGHASDHLLPFDEDTLYLPFATSLRMSDMGYTNNAQTTMNVDYNTLDNYVASLRKALETPYKPYNAIGVRQGDHYLQLNENLLQIENEYYSGIRPKRIIHSGERPVTALIKNGVEYIEVRCLDINPFEPLGISVEDARFMDIFLLFCALKHSPLISEDEKKSIHQNFSKTVSEGRNPELRLCRNKRSVSIPEWGNELLEAMTPLAILLDKQNSTGSRFRDSLSLQQQKMSDRELTPSAKILKSLRDEKTGYSSWVQCLSKKYQQDFRHFNMAQKRTGYFQDLSERSRQDFEHLERQLQPDFDTFLAQYNNIIR</sequence>
<dbReference type="InterPro" id="IPR007370">
    <property type="entry name" value="Glu_cys_ligase"/>
</dbReference>
<keyword evidence="8" id="KW-1133">Transmembrane helix</keyword>
<keyword evidence="8" id="KW-0812">Transmembrane</keyword>
<dbReference type="HAMAP" id="MF_00578">
    <property type="entry name" value="Glu_cys_ligase"/>
    <property type="match status" value="1"/>
</dbReference>
<comment type="caution">
    <text evidence="10">The sequence shown here is derived from an EMBL/GenBank/DDBJ whole genome shotgun (WGS) entry which is preliminary data.</text>
</comment>
<dbReference type="GO" id="GO:0004357">
    <property type="term" value="F:glutamate-cysteine ligase activity"/>
    <property type="evidence" value="ECO:0007669"/>
    <property type="project" value="UniProtKB-EC"/>
</dbReference>
<dbReference type="EMBL" id="NSIT01000007">
    <property type="protein sequence ID" value="PJE80727.1"/>
    <property type="molecule type" value="Genomic_DNA"/>
</dbReference>
<dbReference type="InterPro" id="IPR006334">
    <property type="entry name" value="Glut_cys_ligase"/>
</dbReference>
<dbReference type="GO" id="GO:0005829">
    <property type="term" value="C:cytosol"/>
    <property type="evidence" value="ECO:0007669"/>
    <property type="project" value="TreeGrafter"/>
</dbReference>
<dbReference type="GO" id="GO:0005524">
    <property type="term" value="F:ATP binding"/>
    <property type="evidence" value="ECO:0007669"/>
    <property type="project" value="UniProtKB-KW"/>
</dbReference>
<evidence type="ECO:0000256" key="4">
    <source>
        <dbReference type="ARBA" id="ARBA00022684"/>
    </source>
</evidence>
<evidence type="ECO:0000259" key="9">
    <source>
        <dbReference type="Pfam" id="PF04262"/>
    </source>
</evidence>
<organism evidence="10">
    <name type="scientific">invertebrate metagenome</name>
    <dbReference type="NCBI Taxonomy" id="1711999"/>
    <lineage>
        <taxon>unclassified sequences</taxon>
        <taxon>metagenomes</taxon>
        <taxon>organismal metagenomes</taxon>
    </lineage>
</organism>
<keyword evidence="8" id="KW-0472">Membrane</keyword>
<comment type="pathway">
    <text evidence="1">Sulfur metabolism; glutathione biosynthesis; glutathione from L-cysteine and L-glutamate: step 1/2.</text>
</comment>
<keyword evidence="5" id="KW-0547">Nucleotide-binding</keyword>
<accession>A0A2H9TC07</accession>
<dbReference type="NCBIfam" id="TIGR01434">
    <property type="entry name" value="glu_cys_ligase"/>
    <property type="match status" value="1"/>
</dbReference>
<dbReference type="PANTHER" id="PTHR38761">
    <property type="entry name" value="GLUTAMATE--CYSTEINE LIGASE"/>
    <property type="match status" value="1"/>
</dbReference>
<feature type="transmembrane region" description="Helical" evidence="8">
    <location>
        <begin position="194"/>
        <end position="214"/>
    </location>
</feature>
<evidence type="ECO:0000256" key="8">
    <source>
        <dbReference type="SAM" id="Phobius"/>
    </source>
</evidence>
<dbReference type="PANTHER" id="PTHR38761:SF1">
    <property type="entry name" value="GLUTAMATE--CYSTEINE LIGASE"/>
    <property type="match status" value="1"/>
</dbReference>